<accession>S8CHZ0</accession>
<dbReference type="Pfam" id="PF10344">
    <property type="entry name" value="Hobbit"/>
    <property type="match status" value="1"/>
</dbReference>
<reference evidence="2 3" key="1">
    <citation type="journal article" date="2013" name="BMC Genomics">
        <title>The miniature genome of a carnivorous plant Genlisea aurea contains a low number of genes and short non-coding sequences.</title>
        <authorList>
            <person name="Leushkin E.V."/>
            <person name="Sutormin R.A."/>
            <person name="Nabieva E.R."/>
            <person name="Penin A.A."/>
            <person name="Kondrashov A.S."/>
            <person name="Logacheva M.D."/>
        </authorList>
    </citation>
    <scope>NUCLEOTIDE SEQUENCE [LARGE SCALE GENOMIC DNA]</scope>
</reference>
<keyword evidence="1" id="KW-0812">Transmembrane</keyword>
<evidence type="ECO:0000313" key="3">
    <source>
        <dbReference type="Proteomes" id="UP000015453"/>
    </source>
</evidence>
<dbReference type="AlphaFoldDB" id="S8CHZ0"/>
<keyword evidence="1" id="KW-1133">Transmembrane helix</keyword>
<proteinExistence type="predicted"/>
<dbReference type="InterPro" id="IPR045167">
    <property type="entry name" value="Hobbit"/>
</dbReference>
<protein>
    <submittedName>
        <fullName evidence="2">Uncharacterized protein</fullName>
    </submittedName>
</protein>
<dbReference type="OrthoDB" id="1715700at2759"/>
<dbReference type="EMBL" id="AUSU01004943">
    <property type="protein sequence ID" value="EPS64261.1"/>
    <property type="molecule type" value="Genomic_DNA"/>
</dbReference>
<comment type="caution">
    <text evidence="2">The sequence shown here is derived from an EMBL/GenBank/DDBJ whole genome shotgun (WGS) entry which is preliminary data.</text>
</comment>
<gene>
    <name evidence="2" type="ORF">M569_10518</name>
</gene>
<dbReference type="PANTHER" id="PTHR15678">
    <property type="entry name" value="ANTIGEN MLAA-22-RELATED"/>
    <property type="match status" value="1"/>
</dbReference>
<sequence length="277" mass="30518">MGPSPAQFLLGFLLVSILLWIIFMFASRLLAWMLSRLLGASVGFRVGGWKCLRDIAIKFNKGSVESLSIGEIRLSLRQSLVRLGVGFISRDPKLQILICDFEIVIRHSSKKTVQKTRTKKSRGSGRGKWMVLGNMARFLSISVSELVVKTPKAILDIKELRMEVSKDAGSEAGLFLKLQLFPINIYLGELRLISDQLISSGGYSSQFADSVCSPFSCEEFSVLCELAYNREAGIVIQNLDITSGEVHVNLNEDFLLKEKGSSDSSSVATSGDATKNK</sequence>
<dbReference type="Proteomes" id="UP000015453">
    <property type="component" value="Unassembled WGS sequence"/>
</dbReference>
<name>S8CHZ0_9LAMI</name>
<evidence type="ECO:0000313" key="2">
    <source>
        <dbReference type="EMBL" id="EPS64261.1"/>
    </source>
</evidence>
<feature type="non-terminal residue" evidence="2">
    <location>
        <position position="277"/>
    </location>
</feature>
<evidence type="ECO:0000256" key="1">
    <source>
        <dbReference type="SAM" id="Phobius"/>
    </source>
</evidence>
<keyword evidence="3" id="KW-1185">Reference proteome</keyword>
<organism evidence="2 3">
    <name type="scientific">Genlisea aurea</name>
    <dbReference type="NCBI Taxonomy" id="192259"/>
    <lineage>
        <taxon>Eukaryota</taxon>
        <taxon>Viridiplantae</taxon>
        <taxon>Streptophyta</taxon>
        <taxon>Embryophyta</taxon>
        <taxon>Tracheophyta</taxon>
        <taxon>Spermatophyta</taxon>
        <taxon>Magnoliopsida</taxon>
        <taxon>eudicotyledons</taxon>
        <taxon>Gunneridae</taxon>
        <taxon>Pentapetalae</taxon>
        <taxon>asterids</taxon>
        <taxon>lamiids</taxon>
        <taxon>Lamiales</taxon>
        <taxon>Lentibulariaceae</taxon>
        <taxon>Genlisea</taxon>
    </lineage>
</organism>
<keyword evidence="1" id="KW-0472">Membrane</keyword>
<feature type="transmembrane region" description="Helical" evidence="1">
    <location>
        <begin position="6"/>
        <end position="26"/>
    </location>
</feature>
<dbReference type="PANTHER" id="PTHR15678:SF6">
    <property type="entry name" value="BRIDGE-LIKE LIPID TRANSFER PROTEIN FAMILY MEMBER 2"/>
    <property type="match status" value="1"/>
</dbReference>